<reference evidence="1" key="1">
    <citation type="submission" date="2021-01" db="EMBL/GenBank/DDBJ databases">
        <title>Marivirga sp. nov., isolated from intertidal surface sediments.</title>
        <authorList>
            <person name="Zhang M."/>
        </authorList>
    </citation>
    <scope>NUCLEOTIDE SEQUENCE</scope>
    <source>
        <strain evidence="1">SM1354</strain>
    </source>
</reference>
<keyword evidence="2" id="KW-1185">Reference proteome</keyword>
<evidence type="ECO:0000313" key="2">
    <source>
        <dbReference type="Proteomes" id="UP000642920"/>
    </source>
</evidence>
<comment type="caution">
    <text evidence="1">The sequence shown here is derived from an EMBL/GenBank/DDBJ whole genome shotgun (WGS) entry which is preliminary data.</text>
</comment>
<dbReference type="EMBL" id="JAERQG010000001">
    <property type="protein sequence ID" value="MBL0765027.1"/>
    <property type="molecule type" value="Genomic_DNA"/>
</dbReference>
<gene>
    <name evidence="1" type="primary">porQ</name>
    <name evidence="1" type="ORF">JKP34_07170</name>
</gene>
<protein>
    <submittedName>
        <fullName evidence="1">Type IX secretion system protein PorQ</fullName>
    </submittedName>
</protein>
<evidence type="ECO:0000313" key="1">
    <source>
        <dbReference type="EMBL" id="MBL0765027.1"/>
    </source>
</evidence>
<dbReference type="NCBIfam" id="NF033711">
    <property type="entry name" value="T9SS_PorQ"/>
    <property type="match status" value="1"/>
</dbReference>
<proteinExistence type="predicted"/>
<dbReference type="Proteomes" id="UP000642920">
    <property type="component" value="Unassembled WGS sequence"/>
</dbReference>
<sequence length="345" mass="37849">MTKKVLVLIILSFTTGLVYGQIGGKRTFEFLETPNHAKVGGLGTVNVSAGEDLNMVNQNPALLLPEMDGDISLTISPYLAGIFNTQLNYARNFEEAGIFNLGVYFQSFGQFDGYDNTGNAEGSFSASNYNISLSHSKKQGIFNYGATLKLAGSQLPGNQQSALLLDLGGVYSHPEQDLNIGLVIKNAGFYLKKNPDEDRPLPFDIQLGGTFKPEFMPFRFSLTANRLYQYDLSYFEPIDEATTNNAFIEVTENAPSTFDKIFQHITVGTEILLGKSINIRAGYNHLLRQSLRGEQVAGAGGFTFGLLINTKKLNLAYSNAIYQVGGSAHFITLGTNFNHFIKKKS</sequence>
<accession>A0A937ALR8</accession>
<organism evidence="1 2">
    <name type="scientific">Marivirga atlantica</name>
    <dbReference type="NCBI Taxonomy" id="1548457"/>
    <lineage>
        <taxon>Bacteria</taxon>
        <taxon>Pseudomonadati</taxon>
        <taxon>Bacteroidota</taxon>
        <taxon>Cytophagia</taxon>
        <taxon>Cytophagales</taxon>
        <taxon>Marivirgaceae</taxon>
        <taxon>Marivirga</taxon>
    </lineage>
</organism>
<dbReference type="NCBIfam" id="NF033709">
    <property type="entry name" value="PorV_fam"/>
    <property type="match status" value="1"/>
</dbReference>
<dbReference type="RefSeq" id="WP_201919145.1">
    <property type="nucleotide sequence ID" value="NZ_JAERQG010000001.1"/>
</dbReference>
<dbReference type="AlphaFoldDB" id="A0A937ALR8"/>
<name>A0A937ALR8_9BACT</name>